<dbReference type="EMBL" id="BLXT01004836">
    <property type="protein sequence ID" value="GFO17576.1"/>
    <property type="molecule type" value="Genomic_DNA"/>
</dbReference>
<keyword evidence="2" id="KW-1185">Reference proteome</keyword>
<gene>
    <name evidence="1" type="ORF">PoB_004408100</name>
</gene>
<dbReference type="AlphaFoldDB" id="A0AAV4B2K0"/>
<evidence type="ECO:0000313" key="1">
    <source>
        <dbReference type="EMBL" id="GFO17576.1"/>
    </source>
</evidence>
<sequence length="75" mass="9075">MYQSSRKGPWRKCGSWRTETEELDHCRNVDPDGQRQRIWPLQRSISTCAKIVEVDHYRNVDRDKPRLRNWTTAEM</sequence>
<reference evidence="1 2" key="1">
    <citation type="journal article" date="2021" name="Elife">
        <title>Chloroplast acquisition without the gene transfer in kleptoplastic sea slugs, Plakobranchus ocellatus.</title>
        <authorList>
            <person name="Maeda T."/>
            <person name="Takahashi S."/>
            <person name="Yoshida T."/>
            <person name="Shimamura S."/>
            <person name="Takaki Y."/>
            <person name="Nagai Y."/>
            <person name="Toyoda A."/>
            <person name="Suzuki Y."/>
            <person name="Arimoto A."/>
            <person name="Ishii H."/>
            <person name="Satoh N."/>
            <person name="Nishiyama T."/>
            <person name="Hasebe M."/>
            <person name="Maruyama T."/>
            <person name="Minagawa J."/>
            <person name="Obokata J."/>
            <person name="Shigenobu S."/>
        </authorList>
    </citation>
    <scope>NUCLEOTIDE SEQUENCE [LARGE SCALE GENOMIC DNA]</scope>
</reference>
<accession>A0AAV4B2K0</accession>
<proteinExistence type="predicted"/>
<protein>
    <submittedName>
        <fullName evidence="1">Uncharacterized protein</fullName>
    </submittedName>
</protein>
<evidence type="ECO:0000313" key="2">
    <source>
        <dbReference type="Proteomes" id="UP000735302"/>
    </source>
</evidence>
<name>A0AAV4B2K0_9GAST</name>
<organism evidence="1 2">
    <name type="scientific">Plakobranchus ocellatus</name>
    <dbReference type="NCBI Taxonomy" id="259542"/>
    <lineage>
        <taxon>Eukaryota</taxon>
        <taxon>Metazoa</taxon>
        <taxon>Spiralia</taxon>
        <taxon>Lophotrochozoa</taxon>
        <taxon>Mollusca</taxon>
        <taxon>Gastropoda</taxon>
        <taxon>Heterobranchia</taxon>
        <taxon>Euthyneura</taxon>
        <taxon>Panpulmonata</taxon>
        <taxon>Sacoglossa</taxon>
        <taxon>Placobranchoidea</taxon>
        <taxon>Plakobranchidae</taxon>
        <taxon>Plakobranchus</taxon>
    </lineage>
</organism>
<dbReference type="Proteomes" id="UP000735302">
    <property type="component" value="Unassembled WGS sequence"/>
</dbReference>
<comment type="caution">
    <text evidence="1">The sequence shown here is derived from an EMBL/GenBank/DDBJ whole genome shotgun (WGS) entry which is preliminary data.</text>
</comment>